<evidence type="ECO:0000313" key="1">
    <source>
        <dbReference type="EnsemblPlants" id="AUR62007688-RA:cds"/>
    </source>
</evidence>
<organism evidence="1 2">
    <name type="scientific">Chenopodium quinoa</name>
    <name type="common">Quinoa</name>
    <dbReference type="NCBI Taxonomy" id="63459"/>
    <lineage>
        <taxon>Eukaryota</taxon>
        <taxon>Viridiplantae</taxon>
        <taxon>Streptophyta</taxon>
        <taxon>Embryophyta</taxon>
        <taxon>Tracheophyta</taxon>
        <taxon>Spermatophyta</taxon>
        <taxon>Magnoliopsida</taxon>
        <taxon>eudicotyledons</taxon>
        <taxon>Gunneridae</taxon>
        <taxon>Pentapetalae</taxon>
        <taxon>Caryophyllales</taxon>
        <taxon>Chenopodiaceae</taxon>
        <taxon>Chenopodioideae</taxon>
        <taxon>Atripliceae</taxon>
        <taxon>Chenopodium</taxon>
    </lineage>
</organism>
<dbReference type="AlphaFoldDB" id="A0A803L749"/>
<dbReference type="EnsemblPlants" id="AUR62007688-RA">
    <property type="protein sequence ID" value="AUR62007688-RA:cds"/>
    <property type="gene ID" value="AUR62007688"/>
</dbReference>
<evidence type="ECO:0000313" key="2">
    <source>
        <dbReference type="Proteomes" id="UP000596660"/>
    </source>
</evidence>
<dbReference type="Gramene" id="AUR62007688-RA">
    <property type="protein sequence ID" value="AUR62007688-RA:cds"/>
    <property type="gene ID" value="AUR62007688"/>
</dbReference>
<name>A0A803L749_CHEQI</name>
<proteinExistence type="predicted"/>
<reference evidence="1" key="1">
    <citation type="journal article" date="2017" name="Nature">
        <title>The genome of Chenopodium quinoa.</title>
        <authorList>
            <person name="Jarvis D.E."/>
            <person name="Ho Y.S."/>
            <person name="Lightfoot D.J."/>
            <person name="Schmoeckel S.M."/>
            <person name="Li B."/>
            <person name="Borm T.J.A."/>
            <person name="Ohyanagi H."/>
            <person name="Mineta K."/>
            <person name="Michell C.T."/>
            <person name="Saber N."/>
            <person name="Kharbatia N.M."/>
            <person name="Rupper R.R."/>
            <person name="Sharp A.R."/>
            <person name="Dally N."/>
            <person name="Boughton B.A."/>
            <person name="Woo Y.H."/>
            <person name="Gao G."/>
            <person name="Schijlen E.G.W.M."/>
            <person name="Guo X."/>
            <person name="Momin A.A."/>
            <person name="Negrao S."/>
            <person name="Al-Babili S."/>
            <person name="Gehring C."/>
            <person name="Roessner U."/>
            <person name="Jung C."/>
            <person name="Murphy K."/>
            <person name="Arold S.T."/>
            <person name="Gojobori T."/>
            <person name="van der Linden C.G."/>
            <person name="van Loo E.N."/>
            <person name="Jellen E.N."/>
            <person name="Maughan P.J."/>
            <person name="Tester M."/>
        </authorList>
    </citation>
    <scope>NUCLEOTIDE SEQUENCE [LARGE SCALE GENOMIC DNA]</scope>
    <source>
        <strain evidence="1">cv. PI 614886</strain>
    </source>
</reference>
<sequence>MVNKSEKETETVSSSFYYKPKKVSSVIPAKRKLVKRLIFDHFVSYLVSLCSPSCSVSVMYNSGIHGGYNNNSGEAGGVGWYLGDSVSLFEIRADHHVLPIQLFTLFDDQFLEDRDSRTELMHNSLIMEEADNDDTAILGNSRDISAASHGCERHRRATELTIIKARLAYVEDHNNLARGMQRGSVPHKQLGICVVVSVIQARVVCSLPGLLCSCLGWLCSLPGLLSLPSFFSLAAARSFVLLPRCCSLLRSPPSPPPLLRSPPSPPPLLRSPSSPFCFAVLESLSELSPIECHRMSLVASKVIFLHQCNVQPAATDVLYSCGAWKDLELNEYNFKAKGLPPKGGHLHPLL</sequence>
<keyword evidence="2" id="KW-1185">Reference proteome</keyword>
<dbReference type="Proteomes" id="UP000596660">
    <property type="component" value="Unplaced"/>
</dbReference>
<accession>A0A803L749</accession>
<reference evidence="1" key="2">
    <citation type="submission" date="2021-03" db="UniProtKB">
        <authorList>
            <consortium name="EnsemblPlants"/>
        </authorList>
    </citation>
    <scope>IDENTIFICATION</scope>
</reference>
<protein>
    <submittedName>
        <fullName evidence="1">Uncharacterized protein</fullName>
    </submittedName>
</protein>